<evidence type="ECO:0000313" key="1">
    <source>
        <dbReference type="EMBL" id="QYD73634.1"/>
    </source>
</evidence>
<protein>
    <submittedName>
        <fullName evidence="1">Uncharacterized protein</fullName>
    </submittedName>
</protein>
<gene>
    <name evidence="1" type="ORF">KZJ38_28940</name>
</gene>
<organism evidence="1 2">
    <name type="scientific">Paraburkholderia edwinii</name>
    <dbReference type="NCBI Taxonomy" id="2861782"/>
    <lineage>
        <taxon>Bacteria</taxon>
        <taxon>Pseudomonadati</taxon>
        <taxon>Pseudomonadota</taxon>
        <taxon>Betaproteobacteria</taxon>
        <taxon>Burkholderiales</taxon>
        <taxon>Burkholderiaceae</taxon>
        <taxon>Paraburkholderia</taxon>
    </lineage>
</organism>
<sequence>MDHTKLTAHFPTIDVEMTRRDLPEKNGEVVTIHITATPSFDAAARWLLQPGWFAFAGPLMMWTEMMRTWQPWLPAAFAPVLPLPKPEWTAK</sequence>
<reference evidence="1 2" key="1">
    <citation type="submission" date="2021-07" db="EMBL/GenBank/DDBJ databases">
        <title>Paraburkholderia edwinii protects Aspergillus sp. from phenazines by acting as a toxin sponge.</title>
        <authorList>
            <person name="Dahlstrom K.M."/>
            <person name="Newman D.K."/>
        </authorList>
    </citation>
    <scope>NUCLEOTIDE SEQUENCE [LARGE SCALE GENOMIC DNA]</scope>
    <source>
        <strain evidence="1 2">Pe01</strain>
    </source>
</reference>
<dbReference type="RefSeq" id="WP_219803489.1">
    <property type="nucleotide sequence ID" value="NZ_CP080096.1"/>
</dbReference>
<accession>A0ABX8UXB3</accession>
<evidence type="ECO:0000313" key="2">
    <source>
        <dbReference type="Proteomes" id="UP000826462"/>
    </source>
</evidence>
<name>A0ABX8UXB3_9BURK</name>
<keyword evidence="2" id="KW-1185">Reference proteome</keyword>
<dbReference type="Proteomes" id="UP000826462">
    <property type="component" value="Chromosome 2"/>
</dbReference>
<dbReference type="EMBL" id="CP080096">
    <property type="protein sequence ID" value="QYD73634.1"/>
    <property type="molecule type" value="Genomic_DNA"/>
</dbReference>
<proteinExistence type="predicted"/>